<evidence type="ECO:0000313" key="2">
    <source>
        <dbReference type="EMBL" id="CDU20479.1"/>
    </source>
</evidence>
<dbReference type="GO" id="GO:0005840">
    <property type="term" value="C:ribosome"/>
    <property type="evidence" value="ECO:0007669"/>
    <property type="project" value="UniProtKB-KW"/>
</dbReference>
<dbReference type="RefSeq" id="XP_022812840.1">
    <property type="nucleotide sequence ID" value="XM_022957449.1"/>
</dbReference>
<evidence type="ECO:0000313" key="3">
    <source>
        <dbReference type="EMBL" id="VTZ81439.1"/>
    </source>
</evidence>
<keyword evidence="3" id="KW-0689">Ribosomal protein</keyword>
<dbReference type="Proteomes" id="UP000072874">
    <property type="component" value="Chromosome 14"/>
</dbReference>
<evidence type="ECO:0000313" key="4">
    <source>
        <dbReference type="Proteomes" id="UP000072874"/>
    </source>
</evidence>
<reference evidence="3" key="4">
    <citation type="submission" date="2019-05" db="EMBL/GenBank/DDBJ databases">
        <authorList>
            <consortium name="Pathogen Informatics"/>
        </authorList>
    </citation>
    <scope>NUCLEOTIDE SEQUENCE</scope>
    <source>
        <strain evidence="3">17X</strain>
    </source>
</reference>
<dbReference type="VEuPathDB" id="PlasmoDB:Py17XNL_001400976"/>
<dbReference type="OMA" id="SVIWHGS"/>
<sequence>MVIQTLAINNIVKRYGVVKPKKIVPFSWIQEFHNGIVSAENKYKHLDILNNKMYYMLNQIRGKKNRKKRERVNLNAEQKAVKIKIPPIRLEDRTTICEPPTVISKNIKKEIMKVCIGKERTRRHFKFRNKYRIKKLLNMTHDKENIKDDEKTKKNPSTFITPLTKLQHESVLPRTLNHDRFNFPHNLHYSILWHGSSTVDYEDNTICYFSSNINDLSLTPKEQKKIKEILGTERVDLKNDLIYMESNFFNTYNHNAAYLGDAIQFLMKRIKSL</sequence>
<dbReference type="InterPro" id="IPR019349">
    <property type="entry name" value="Ribosomal_mS35_mit"/>
</dbReference>
<accession>A0A078KBK4</accession>
<reference evidence="4 5" key="1">
    <citation type="journal article" date="2014" name="BMC Biol.">
        <title>A comprehensive evaluation of rodent malaria parasite genomes and gene expression.</title>
        <authorList>
            <person name="Otto T.D."/>
            <person name="Bohme U."/>
            <person name="Jackson A.P."/>
            <person name="Hunt M."/>
            <person name="Franke-Fayard B."/>
            <person name="Hoeijmakers W.A."/>
            <person name="Religa A.A."/>
            <person name="Robertson L."/>
            <person name="Sanders M."/>
            <person name="Ogun S.A."/>
            <person name="Cunningham D."/>
            <person name="Erhart A."/>
            <person name="Billker O."/>
            <person name="Khan S.M."/>
            <person name="Stunnenberg H.G."/>
            <person name="Langhorne J."/>
            <person name="Holder A.A."/>
            <person name="Waters A.P."/>
            <person name="Newbold C.I."/>
            <person name="Pain A."/>
            <person name="Berriman M."/>
            <person name="Janse C.J."/>
        </authorList>
    </citation>
    <scope>NUCLEOTIDE SEQUENCE [LARGE SCALE GENOMIC DNA]</scope>
    <source>
        <strain evidence="3 4">17X</strain>
        <strain evidence="2 5">YM</strain>
    </source>
</reference>
<dbReference type="EMBL" id="LM993668">
    <property type="protein sequence ID" value="VTZ81439.1"/>
    <property type="molecule type" value="Genomic_DNA"/>
</dbReference>
<dbReference type="OrthoDB" id="5307821at2759"/>
<evidence type="ECO:0000313" key="5">
    <source>
        <dbReference type="Proteomes" id="UP000072904"/>
    </source>
</evidence>
<proteinExistence type="predicted"/>
<reference evidence="2" key="3">
    <citation type="submission" date="2014-05" db="EMBL/GenBank/DDBJ databases">
        <authorList>
            <person name="Aslett A.Martin."/>
            <person name="De Silva Nishadi"/>
        </authorList>
    </citation>
    <scope>NUCLEOTIDE SEQUENCE</scope>
    <source>
        <strain evidence="2">YM</strain>
    </source>
</reference>
<dbReference type="Pfam" id="PF10213">
    <property type="entry name" value="MRP-S28"/>
    <property type="match status" value="1"/>
</dbReference>
<gene>
    <name evidence="3" type="ORF">PY17X_1412600</name>
    <name evidence="2" type="ORF">PYYM_1414400</name>
</gene>
<dbReference type="EMBL" id="LK934642">
    <property type="protein sequence ID" value="CDU20479.1"/>
    <property type="molecule type" value="Genomic_DNA"/>
</dbReference>
<dbReference type="AlphaFoldDB" id="A0A078KBK4"/>
<evidence type="ECO:0000259" key="1">
    <source>
        <dbReference type="Pfam" id="PF10213"/>
    </source>
</evidence>
<keyword evidence="3" id="KW-0687">Ribonucleoprotein</keyword>
<name>A0A078KBK4_PLAYE</name>
<feature type="domain" description="Small ribosomal subunit protein mS35 mitochondrial conserved" evidence="1">
    <location>
        <begin position="205"/>
        <end position="271"/>
    </location>
</feature>
<reference evidence="3" key="2">
    <citation type="submission" date="2014-05" db="EMBL/GenBank/DDBJ databases">
        <authorList>
            <person name="Aslett M.A."/>
            <person name="De Silva N."/>
        </authorList>
    </citation>
    <scope>NUCLEOTIDE SEQUENCE</scope>
    <source>
        <strain evidence="3">17X</strain>
    </source>
</reference>
<dbReference type="KEGG" id="pyo:PY17X_1412600"/>
<dbReference type="VEuPathDB" id="PlasmoDB:PY02336"/>
<organism evidence="3 4">
    <name type="scientific">Plasmodium yoelii</name>
    <dbReference type="NCBI Taxonomy" id="5861"/>
    <lineage>
        <taxon>Eukaryota</taxon>
        <taxon>Sar</taxon>
        <taxon>Alveolata</taxon>
        <taxon>Apicomplexa</taxon>
        <taxon>Aconoidasida</taxon>
        <taxon>Haemosporida</taxon>
        <taxon>Plasmodiidae</taxon>
        <taxon>Plasmodium</taxon>
        <taxon>Plasmodium (Vinckeia)</taxon>
    </lineage>
</organism>
<dbReference type="GeneID" id="3807515"/>
<dbReference type="VEuPathDB" id="PlasmoDB:PYYM_1414400"/>
<dbReference type="VEuPathDB" id="PlasmoDB:PY17X_1412600"/>
<dbReference type="Proteomes" id="UP000072904">
    <property type="component" value="Chromosome 14"/>
</dbReference>
<protein>
    <submittedName>
        <fullName evidence="3">Mitochondrial ribosomal protein S35, putative</fullName>
    </submittedName>
</protein>